<reference evidence="4 5" key="1">
    <citation type="submission" date="2019-10" db="EMBL/GenBank/DDBJ databases">
        <authorList>
            <person name="Palmer J.M."/>
        </authorList>
    </citation>
    <scope>NUCLEOTIDE SEQUENCE [LARGE SCALE GENOMIC DNA]</scope>
    <source>
        <strain evidence="4 5">TWF694</strain>
    </source>
</reference>
<dbReference type="Gene3D" id="3.40.50.1820">
    <property type="entry name" value="alpha/beta hydrolase"/>
    <property type="match status" value="1"/>
</dbReference>
<dbReference type="EMBL" id="JAVHJO010000017">
    <property type="protein sequence ID" value="KAK6525374.1"/>
    <property type="molecule type" value="Genomic_DNA"/>
</dbReference>
<dbReference type="Proteomes" id="UP001365542">
    <property type="component" value="Unassembled WGS sequence"/>
</dbReference>
<evidence type="ECO:0000259" key="2">
    <source>
        <dbReference type="Pfam" id="PF00326"/>
    </source>
</evidence>
<dbReference type="PANTHER" id="PTHR10655:SF63">
    <property type="entry name" value="PHOSPHOLIPASE_CARBOXYLESTERASE_THIOESTERASE DOMAIN-CONTAINING PROTEIN"/>
    <property type="match status" value="1"/>
</dbReference>
<evidence type="ECO:0000313" key="4">
    <source>
        <dbReference type="EMBL" id="KAK6525374.1"/>
    </source>
</evidence>
<evidence type="ECO:0008006" key="6">
    <source>
        <dbReference type="Google" id="ProtNLM"/>
    </source>
</evidence>
<comment type="caution">
    <text evidence="4">The sequence shown here is derived from an EMBL/GenBank/DDBJ whole genome shotgun (WGS) entry which is preliminary data.</text>
</comment>
<organism evidence="4 5">
    <name type="scientific">Orbilia ellipsospora</name>
    <dbReference type="NCBI Taxonomy" id="2528407"/>
    <lineage>
        <taxon>Eukaryota</taxon>
        <taxon>Fungi</taxon>
        <taxon>Dikarya</taxon>
        <taxon>Ascomycota</taxon>
        <taxon>Pezizomycotina</taxon>
        <taxon>Orbiliomycetes</taxon>
        <taxon>Orbiliales</taxon>
        <taxon>Orbiliaceae</taxon>
        <taxon>Orbilia</taxon>
    </lineage>
</organism>
<dbReference type="Pfam" id="PF02230">
    <property type="entry name" value="Abhydrolase_2"/>
    <property type="match status" value="1"/>
</dbReference>
<name>A0AAV9WTB3_9PEZI</name>
<dbReference type="InterPro" id="IPR001375">
    <property type="entry name" value="Peptidase_S9_cat"/>
</dbReference>
<dbReference type="GO" id="GO:0052689">
    <property type="term" value="F:carboxylic ester hydrolase activity"/>
    <property type="evidence" value="ECO:0007669"/>
    <property type="project" value="TreeGrafter"/>
</dbReference>
<accession>A0AAV9WTB3</accession>
<evidence type="ECO:0000313" key="5">
    <source>
        <dbReference type="Proteomes" id="UP001365542"/>
    </source>
</evidence>
<dbReference type="InterPro" id="IPR003140">
    <property type="entry name" value="PLipase/COase/thioEstase"/>
</dbReference>
<dbReference type="InterPro" id="IPR050565">
    <property type="entry name" value="LYPA1-2/EST-like"/>
</dbReference>
<gene>
    <name evidence="4" type="ORF">TWF694_005513</name>
</gene>
<dbReference type="GO" id="GO:0008474">
    <property type="term" value="F:palmitoyl-(protein) hydrolase activity"/>
    <property type="evidence" value="ECO:0007669"/>
    <property type="project" value="TreeGrafter"/>
</dbReference>
<keyword evidence="5" id="KW-1185">Reference proteome</keyword>
<dbReference type="SUPFAM" id="SSF53474">
    <property type="entry name" value="alpha/beta-Hydrolases"/>
    <property type="match status" value="1"/>
</dbReference>
<dbReference type="GO" id="GO:0005737">
    <property type="term" value="C:cytoplasm"/>
    <property type="evidence" value="ECO:0007669"/>
    <property type="project" value="TreeGrafter"/>
</dbReference>
<dbReference type="Pfam" id="PF00326">
    <property type="entry name" value="Peptidase_S9"/>
    <property type="match status" value="1"/>
</dbReference>
<protein>
    <recommendedName>
        <fullName evidence="6">Phospholipase/carboxylesterase/thioesterase domain-containing protein</fullName>
    </recommendedName>
</protein>
<dbReference type="PANTHER" id="PTHR10655">
    <property type="entry name" value="LYSOPHOSPHOLIPASE-RELATED"/>
    <property type="match status" value="1"/>
</dbReference>
<proteinExistence type="inferred from homology"/>
<evidence type="ECO:0000259" key="3">
    <source>
        <dbReference type="Pfam" id="PF02230"/>
    </source>
</evidence>
<comment type="similarity">
    <text evidence="1">Belongs to the AB hydrolase superfamily. AB hydrolase 2 family.</text>
</comment>
<dbReference type="InterPro" id="IPR029058">
    <property type="entry name" value="AB_hydrolase_fold"/>
</dbReference>
<feature type="domain" description="Peptidase S9 prolyl oligopeptidase catalytic" evidence="2">
    <location>
        <begin position="200"/>
        <end position="264"/>
    </location>
</feature>
<sequence length="279" mass="32078">MNHSYPYPDTFDSLLPQTHTVILLHPRGSHGRILAHTIIDSCTSEGHNLSYTFPTVKFIFPTAKKRPATSFGGITIRQWFDYHSLEEIRVREYLQFEGLIETTHFVHDLIRREVEDGIDIGNIVLGGVGQGCAASLYALLAFDGRLGGYVGISGWFPFVAYLQDVLQEGENEKWRVIDSLNLIRGYIDFLPLQYDVDEIPVLRTPVFICHGEEDDRVDVSLGKEIVDVLRRLSMDVTWKTYVNSRYWFKASDEMKDFVDFLKTKVETLRDAETFVELLY</sequence>
<evidence type="ECO:0000256" key="1">
    <source>
        <dbReference type="ARBA" id="ARBA00006499"/>
    </source>
</evidence>
<dbReference type="AlphaFoldDB" id="A0AAV9WTB3"/>
<feature type="domain" description="Phospholipase/carboxylesterase/thioesterase" evidence="3">
    <location>
        <begin position="16"/>
        <end position="160"/>
    </location>
</feature>